<accession>A0A8S5UTD9</accession>
<dbReference type="EMBL" id="BK016136">
    <property type="protein sequence ID" value="DAF97751.1"/>
    <property type="molecule type" value="Genomic_DNA"/>
</dbReference>
<protein>
    <submittedName>
        <fullName evidence="1">Uncharacterized protein</fullName>
    </submittedName>
</protein>
<organism evidence="1">
    <name type="scientific">Myoviridae sp. ctYA416</name>
    <dbReference type="NCBI Taxonomy" id="2825125"/>
    <lineage>
        <taxon>Viruses</taxon>
        <taxon>Duplodnaviria</taxon>
        <taxon>Heunggongvirae</taxon>
        <taxon>Uroviricota</taxon>
        <taxon>Caudoviricetes</taxon>
    </lineage>
</organism>
<proteinExistence type="predicted"/>
<name>A0A8S5UTD9_9CAUD</name>
<sequence>MDGFYEIIFIAVTLVCVYLACSHDDYNNK</sequence>
<evidence type="ECO:0000313" key="1">
    <source>
        <dbReference type="EMBL" id="DAF97751.1"/>
    </source>
</evidence>
<reference evidence="1" key="1">
    <citation type="journal article" date="2021" name="Proc. Natl. Acad. Sci. U.S.A.">
        <title>A Catalog of Tens of Thousands of Viruses from Human Metagenomes Reveals Hidden Associations with Chronic Diseases.</title>
        <authorList>
            <person name="Tisza M.J."/>
            <person name="Buck C.B."/>
        </authorList>
    </citation>
    <scope>NUCLEOTIDE SEQUENCE</scope>
    <source>
        <strain evidence="1">CtYA416</strain>
    </source>
</reference>